<name>A0ABY7K178_9ACTN</name>
<sequence>MQVQAPHRDLVLEVTSRRGEHRRSDFDAVHNAARSVLVEKQGWPRTATEADLGHGATLPNLHGLDSGEDDGSVARV</sequence>
<feature type="region of interest" description="Disordered" evidence="1">
    <location>
        <begin position="49"/>
        <end position="76"/>
    </location>
</feature>
<evidence type="ECO:0000256" key="1">
    <source>
        <dbReference type="SAM" id="MobiDB-lite"/>
    </source>
</evidence>
<accession>A0ABY7K178</accession>
<proteinExistence type="predicted"/>
<reference evidence="2" key="1">
    <citation type="submission" date="2022-05" db="EMBL/GenBank/DDBJ databases">
        <title>Jatrophihabitans sp. SB3-54 whole genome sequence.</title>
        <authorList>
            <person name="Suh M.K."/>
            <person name="Eom M.K."/>
            <person name="Kim J.S."/>
            <person name="Kim H.S."/>
            <person name="Do H.E."/>
            <person name="Shin Y.K."/>
            <person name="Lee J.-S."/>
        </authorList>
    </citation>
    <scope>NUCLEOTIDE SEQUENCE</scope>
    <source>
        <strain evidence="2">SB3-54</strain>
    </source>
</reference>
<feature type="compositionally biased region" description="Acidic residues" evidence="1">
    <location>
        <begin position="66"/>
        <end position="76"/>
    </location>
</feature>
<evidence type="ECO:0000313" key="2">
    <source>
        <dbReference type="EMBL" id="WAX57332.1"/>
    </source>
</evidence>
<protein>
    <submittedName>
        <fullName evidence="2">Uncharacterized protein</fullName>
    </submittedName>
</protein>
<dbReference type="EMBL" id="CP097463">
    <property type="protein sequence ID" value="WAX57332.1"/>
    <property type="molecule type" value="Genomic_DNA"/>
</dbReference>
<keyword evidence="3" id="KW-1185">Reference proteome</keyword>
<gene>
    <name evidence="2" type="ORF">M6B22_00860</name>
</gene>
<dbReference type="Proteomes" id="UP001164693">
    <property type="component" value="Chromosome"/>
</dbReference>
<evidence type="ECO:0000313" key="3">
    <source>
        <dbReference type="Proteomes" id="UP001164693"/>
    </source>
</evidence>
<organism evidence="2 3">
    <name type="scientific">Jatrophihabitans cynanchi</name>
    <dbReference type="NCBI Taxonomy" id="2944128"/>
    <lineage>
        <taxon>Bacteria</taxon>
        <taxon>Bacillati</taxon>
        <taxon>Actinomycetota</taxon>
        <taxon>Actinomycetes</taxon>
        <taxon>Jatrophihabitantales</taxon>
        <taxon>Jatrophihabitantaceae</taxon>
        <taxon>Jatrophihabitans</taxon>
    </lineage>
</organism>